<comment type="similarity">
    <text evidence="2">Belongs to the peptidase M48B family.</text>
</comment>
<evidence type="ECO:0000256" key="7">
    <source>
        <dbReference type="ARBA" id="ARBA00022801"/>
    </source>
</evidence>
<evidence type="ECO:0000256" key="11">
    <source>
        <dbReference type="ARBA" id="ARBA00023136"/>
    </source>
</evidence>
<dbReference type="PANTHER" id="PTHR43221">
    <property type="entry name" value="PROTEASE HTPX"/>
    <property type="match status" value="1"/>
</dbReference>
<evidence type="ECO:0000256" key="5">
    <source>
        <dbReference type="ARBA" id="ARBA00022692"/>
    </source>
</evidence>
<organism evidence="14">
    <name type="scientific">marine metagenome</name>
    <dbReference type="NCBI Taxonomy" id="408172"/>
    <lineage>
        <taxon>unclassified sequences</taxon>
        <taxon>metagenomes</taxon>
        <taxon>ecological metagenomes</taxon>
    </lineage>
</organism>
<proteinExistence type="inferred from homology"/>
<evidence type="ECO:0000256" key="9">
    <source>
        <dbReference type="ARBA" id="ARBA00022989"/>
    </source>
</evidence>
<evidence type="ECO:0000256" key="8">
    <source>
        <dbReference type="ARBA" id="ARBA00022833"/>
    </source>
</evidence>
<keyword evidence="10" id="KW-0482">Metalloprotease</keyword>
<evidence type="ECO:0000256" key="10">
    <source>
        <dbReference type="ARBA" id="ARBA00023049"/>
    </source>
</evidence>
<keyword evidence="3" id="KW-1003">Cell membrane</keyword>
<gene>
    <name evidence="14" type="ORF">METZ01_LOCUS28573</name>
</gene>
<dbReference type="AlphaFoldDB" id="A0A381QBF3"/>
<dbReference type="InterPro" id="IPR001915">
    <property type="entry name" value="Peptidase_M48"/>
</dbReference>
<dbReference type="GO" id="GO:0046872">
    <property type="term" value="F:metal ion binding"/>
    <property type="evidence" value="ECO:0007669"/>
    <property type="project" value="UniProtKB-KW"/>
</dbReference>
<keyword evidence="11 12" id="KW-0472">Membrane</keyword>
<dbReference type="GO" id="GO:0004222">
    <property type="term" value="F:metalloendopeptidase activity"/>
    <property type="evidence" value="ECO:0007669"/>
    <property type="project" value="InterPro"/>
</dbReference>
<feature type="transmembrane region" description="Helical" evidence="12">
    <location>
        <begin position="44"/>
        <end position="61"/>
    </location>
</feature>
<evidence type="ECO:0000256" key="6">
    <source>
        <dbReference type="ARBA" id="ARBA00022723"/>
    </source>
</evidence>
<accession>A0A381QBF3</accession>
<name>A0A381QBF3_9ZZZZ</name>
<keyword evidence="4" id="KW-0645">Protease</keyword>
<keyword evidence="5 12" id="KW-0812">Transmembrane</keyword>
<dbReference type="Gene3D" id="3.30.2010.10">
    <property type="entry name" value="Metalloproteases ('zincins'), catalytic domain"/>
    <property type="match status" value="1"/>
</dbReference>
<dbReference type="GO" id="GO:0006508">
    <property type="term" value="P:proteolysis"/>
    <property type="evidence" value="ECO:0007669"/>
    <property type="project" value="UniProtKB-KW"/>
</dbReference>
<dbReference type="NCBIfam" id="NF002669">
    <property type="entry name" value="PRK02391.1"/>
    <property type="match status" value="1"/>
</dbReference>
<protein>
    <recommendedName>
        <fullName evidence="13">Peptidase M48 domain-containing protein</fullName>
    </recommendedName>
</protein>
<evidence type="ECO:0000256" key="3">
    <source>
        <dbReference type="ARBA" id="ARBA00022475"/>
    </source>
</evidence>
<evidence type="ECO:0000256" key="2">
    <source>
        <dbReference type="ARBA" id="ARBA00009779"/>
    </source>
</evidence>
<keyword evidence="7" id="KW-0378">Hydrolase</keyword>
<keyword evidence="6" id="KW-0479">Metal-binding</keyword>
<evidence type="ECO:0000259" key="13">
    <source>
        <dbReference type="Pfam" id="PF01435"/>
    </source>
</evidence>
<comment type="cofactor">
    <cofactor evidence="1">
        <name>Zn(2+)</name>
        <dbReference type="ChEBI" id="CHEBI:29105"/>
    </cofactor>
</comment>
<dbReference type="InterPro" id="IPR022919">
    <property type="entry name" value="Pept_M48_protease_HtpX"/>
</dbReference>
<keyword evidence="8" id="KW-0862">Zinc</keyword>
<feature type="transmembrane region" description="Helical" evidence="12">
    <location>
        <begin position="196"/>
        <end position="215"/>
    </location>
</feature>
<dbReference type="EMBL" id="UINC01001256">
    <property type="protein sequence ID" value="SUZ75719.1"/>
    <property type="molecule type" value="Genomic_DNA"/>
</dbReference>
<feature type="transmembrane region" description="Helical" evidence="12">
    <location>
        <begin position="156"/>
        <end position="176"/>
    </location>
</feature>
<dbReference type="HAMAP" id="MF_00188">
    <property type="entry name" value="Pept_M48_protease_HtpX"/>
    <property type="match status" value="1"/>
</dbReference>
<evidence type="ECO:0000256" key="12">
    <source>
        <dbReference type="SAM" id="Phobius"/>
    </source>
</evidence>
<keyword evidence="9 12" id="KW-1133">Transmembrane helix</keyword>
<evidence type="ECO:0000256" key="1">
    <source>
        <dbReference type="ARBA" id="ARBA00001947"/>
    </source>
</evidence>
<dbReference type="PANTHER" id="PTHR43221:SF2">
    <property type="entry name" value="PROTEASE HTPX HOMOLOG"/>
    <property type="match status" value="1"/>
</dbReference>
<dbReference type="InterPro" id="IPR050083">
    <property type="entry name" value="HtpX_protease"/>
</dbReference>
<dbReference type="Pfam" id="PF01435">
    <property type="entry name" value="Peptidase_M48"/>
    <property type="match status" value="1"/>
</dbReference>
<reference evidence="14" key="1">
    <citation type="submission" date="2018-05" db="EMBL/GenBank/DDBJ databases">
        <authorList>
            <person name="Lanie J.A."/>
            <person name="Ng W.-L."/>
            <person name="Kazmierczak K.M."/>
            <person name="Andrzejewski T.M."/>
            <person name="Davidsen T.M."/>
            <person name="Wayne K.J."/>
            <person name="Tettelin H."/>
            <person name="Glass J.I."/>
            <person name="Rusch D."/>
            <person name="Podicherti R."/>
            <person name="Tsui H.-C.T."/>
            <person name="Winkler M.E."/>
        </authorList>
    </citation>
    <scope>NUCLEOTIDE SEQUENCE</scope>
</reference>
<evidence type="ECO:0000256" key="4">
    <source>
        <dbReference type="ARBA" id="ARBA00022670"/>
    </source>
</evidence>
<evidence type="ECO:0000313" key="14">
    <source>
        <dbReference type="EMBL" id="SUZ75719.1"/>
    </source>
</evidence>
<sequence>MDVTTTRKFHKDRGLVARMYFTLFMLGVLYAIFTLFLLAAGTPLMFVVPIVGVMVVVQYYMSDRLILMSTGAKEVSSEQAPQLHLMVKTLADRYEMPMPKVAIIDTAVPNAFATGRNPKNALVAVTVGIQQRLSERELQAVIGHELAHVANRDMRILAIANFLVTLTSFLMTMLFWNMLFGGMGSRRNNGGGGMMMVYLVTILVYFVGQLLVLALTRYREFGADHTGAEISGDPGALADALEKISGTVAGIPDQDLRKLQTANAFLIIPAALKGQGSMNLFSTHPPLEERVRRLRELEQRMQYRLR</sequence>
<feature type="domain" description="Peptidase M48" evidence="13">
    <location>
        <begin position="78"/>
        <end position="297"/>
    </location>
</feature>
<feature type="transmembrane region" description="Helical" evidence="12">
    <location>
        <begin position="20"/>
        <end position="38"/>
    </location>
</feature>